<comment type="function">
    <text evidence="1">Required for respiratory activity and maintenance and expression of the mitochondrial genome.</text>
</comment>
<accession>A0A9W9TIA6</accession>
<dbReference type="EMBL" id="JAPQKS010000006">
    <property type="protein sequence ID" value="KAJ5223836.1"/>
    <property type="molecule type" value="Genomic_DNA"/>
</dbReference>
<protein>
    <recommendedName>
        <fullName evidence="4">Required for respiratory growth protein 9, mitochondrial</fullName>
    </recommendedName>
</protein>
<dbReference type="PANTHER" id="PTHR13475">
    <property type="entry name" value="NEUGRIN"/>
    <property type="match status" value="1"/>
</dbReference>
<dbReference type="GO" id="GO:0005634">
    <property type="term" value="C:nucleus"/>
    <property type="evidence" value="ECO:0007669"/>
    <property type="project" value="TreeGrafter"/>
</dbReference>
<evidence type="ECO:0000256" key="2">
    <source>
        <dbReference type="ARBA" id="ARBA00004173"/>
    </source>
</evidence>
<dbReference type="InterPro" id="IPR010487">
    <property type="entry name" value="NGRN/Rrg9"/>
</dbReference>
<evidence type="ECO:0000313" key="6">
    <source>
        <dbReference type="EMBL" id="KAJ5223836.1"/>
    </source>
</evidence>
<evidence type="ECO:0000256" key="1">
    <source>
        <dbReference type="ARBA" id="ARBA00003548"/>
    </source>
</evidence>
<keyword evidence="5" id="KW-0809">Transit peptide</keyword>
<reference evidence="6" key="2">
    <citation type="journal article" date="2023" name="IMA Fungus">
        <title>Comparative genomic study of the Penicillium genus elucidates a diverse pangenome and 15 lateral gene transfer events.</title>
        <authorList>
            <person name="Petersen C."/>
            <person name="Sorensen T."/>
            <person name="Nielsen M.R."/>
            <person name="Sondergaard T.E."/>
            <person name="Sorensen J.L."/>
            <person name="Fitzpatrick D.A."/>
            <person name="Frisvad J.C."/>
            <person name="Nielsen K.L."/>
        </authorList>
    </citation>
    <scope>NUCLEOTIDE SEQUENCE</scope>
    <source>
        <strain evidence="6">IBT 19713</strain>
    </source>
</reference>
<dbReference type="AlphaFoldDB" id="A0A9W9TIA6"/>
<evidence type="ECO:0000256" key="3">
    <source>
        <dbReference type="ARBA" id="ARBA00010895"/>
    </source>
</evidence>
<dbReference type="GO" id="GO:0005739">
    <property type="term" value="C:mitochondrion"/>
    <property type="evidence" value="ECO:0007669"/>
    <property type="project" value="UniProtKB-SubCell"/>
</dbReference>
<dbReference type="PANTHER" id="PTHR13475:SF3">
    <property type="entry name" value="NEUGRIN"/>
    <property type="match status" value="1"/>
</dbReference>
<dbReference type="OrthoDB" id="5578174at2759"/>
<name>A0A9W9TIA6_9EURO</name>
<comment type="caution">
    <text evidence="6">The sequence shown here is derived from an EMBL/GenBank/DDBJ whole genome shotgun (WGS) entry which is preliminary data.</text>
</comment>
<evidence type="ECO:0000313" key="7">
    <source>
        <dbReference type="Proteomes" id="UP001150941"/>
    </source>
</evidence>
<dbReference type="Proteomes" id="UP001150941">
    <property type="component" value="Unassembled WGS sequence"/>
</dbReference>
<comment type="similarity">
    <text evidence="3">Belongs to the RRG9 family.</text>
</comment>
<comment type="subcellular location">
    <subcellularLocation>
        <location evidence="2">Mitochondrion</location>
    </subcellularLocation>
</comment>
<organism evidence="6 7">
    <name type="scientific">Penicillium chermesinum</name>
    <dbReference type="NCBI Taxonomy" id="63820"/>
    <lineage>
        <taxon>Eukaryota</taxon>
        <taxon>Fungi</taxon>
        <taxon>Dikarya</taxon>
        <taxon>Ascomycota</taxon>
        <taxon>Pezizomycotina</taxon>
        <taxon>Eurotiomycetes</taxon>
        <taxon>Eurotiomycetidae</taxon>
        <taxon>Eurotiales</taxon>
        <taxon>Aspergillaceae</taxon>
        <taxon>Penicillium</taxon>
    </lineage>
</organism>
<dbReference type="Pfam" id="PF06413">
    <property type="entry name" value="Neugrin"/>
    <property type="match status" value="1"/>
</dbReference>
<keyword evidence="7" id="KW-1185">Reference proteome</keyword>
<sequence length="139" mass="16346">MALSTDPLVLYAYKAPKDNKKRELWKIQKEALKEKFPTGWNPPKRLSPDALDGIRHLHQTDPARFTTAVLAEEFKTSPEAIRRILKSKWTPSGAEVENRRKRWERRHDRIWSHKAELGLRPFVKRAAPFSDSQKLYKDE</sequence>
<proteinExistence type="inferred from homology"/>
<evidence type="ECO:0000256" key="4">
    <source>
        <dbReference type="ARBA" id="ARBA00013566"/>
    </source>
</evidence>
<dbReference type="RefSeq" id="XP_058328019.1">
    <property type="nucleotide sequence ID" value="XM_058477674.1"/>
</dbReference>
<reference evidence="6" key="1">
    <citation type="submission" date="2022-11" db="EMBL/GenBank/DDBJ databases">
        <authorList>
            <person name="Petersen C."/>
        </authorList>
    </citation>
    <scope>NUCLEOTIDE SEQUENCE</scope>
    <source>
        <strain evidence="6">IBT 19713</strain>
    </source>
</reference>
<dbReference type="GeneID" id="83204977"/>
<gene>
    <name evidence="6" type="ORF">N7468_008378</name>
</gene>
<evidence type="ECO:0000256" key="5">
    <source>
        <dbReference type="ARBA" id="ARBA00022946"/>
    </source>
</evidence>